<keyword evidence="5" id="KW-1185">Reference proteome</keyword>
<proteinExistence type="predicted"/>
<dbReference type="PANTHER" id="PTHR10587:SF133">
    <property type="entry name" value="CHITIN DEACETYLASE 1-RELATED"/>
    <property type="match status" value="1"/>
</dbReference>
<dbReference type="PROSITE" id="PS51677">
    <property type="entry name" value="NODB"/>
    <property type="match status" value="1"/>
</dbReference>
<gene>
    <name evidence="4" type="ORF">ACFQ3L_03430</name>
</gene>
<evidence type="ECO:0000259" key="3">
    <source>
        <dbReference type="PROSITE" id="PS51677"/>
    </source>
</evidence>
<keyword evidence="2" id="KW-0378">Hydrolase</keyword>
<dbReference type="Pfam" id="PF01522">
    <property type="entry name" value="Polysacc_deac_1"/>
    <property type="match status" value="1"/>
</dbReference>
<evidence type="ECO:0000256" key="2">
    <source>
        <dbReference type="ARBA" id="ARBA00022801"/>
    </source>
</evidence>
<dbReference type="Proteomes" id="UP001597249">
    <property type="component" value="Unassembled WGS sequence"/>
</dbReference>
<protein>
    <submittedName>
        <fullName evidence="4">Polysaccharide deacetylase family protein</fullName>
    </submittedName>
</protein>
<evidence type="ECO:0000256" key="1">
    <source>
        <dbReference type="ARBA" id="ARBA00022723"/>
    </source>
</evidence>
<reference evidence="5" key="1">
    <citation type="journal article" date="2019" name="Int. J. Syst. Evol. Microbiol.">
        <title>The Global Catalogue of Microorganisms (GCM) 10K type strain sequencing project: providing services to taxonomists for standard genome sequencing and annotation.</title>
        <authorList>
            <consortium name="The Broad Institute Genomics Platform"/>
            <consortium name="The Broad Institute Genome Sequencing Center for Infectious Disease"/>
            <person name="Wu L."/>
            <person name="Ma J."/>
        </authorList>
    </citation>
    <scope>NUCLEOTIDE SEQUENCE [LARGE SCALE GENOMIC DNA]</scope>
    <source>
        <strain evidence="5">CCM 8911</strain>
    </source>
</reference>
<dbReference type="EMBL" id="JBHTMO010000006">
    <property type="protein sequence ID" value="MFD1392641.1"/>
    <property type="molecule type" value="Genomic_DNA"/>
</dbReference>
<dbReference type="RefSeq" id="WP_225418910.1">
    <property type="nucleotide sequence ID" value="NZ_JBHTMO010000006.1"/>
</dbReference>
<name>A0ABW4B8F6_9LACO</name>
<comment type="caution">
    <text evidence="4">The sequence shown here is derived from an EMBL/GenBank/DDBJ whole genome shotgun (WGS) entry which is preliminary data.</text>
</comment>
<accession>A0ABW4B8F6</accession>
<evidence type="ECO:0000313" key="5">
    <source>
        <dbReference type="Proteomes" id="UP001597249"/>
    </source>
</evidence>
<dbReference type="PANTHER" id="PTHR10587">
    <property type="entry name" value="GLYCOSYL TRANSFERASE-RELATED"/>
    <property type="match status" value="1"/>
</dbReference>
<dbReference type="Gene3D" id="3.20.20.370">
    <property type="entry name" value="Glycoside hydrolase/deacetylase"/>
    <property type="match status" value="1"/>
</dbReference>
<feature type="domain" description="NodB homology" evidence="3">
    <location>
        <begin position="239"/>
        <end position="414"/>
    </location>
</feature>
<dbReference type="InterPro" id="IPR050248">
    <property type="entry name" value="Polysacc_deacetylase_ArnD"/>
</dbReference>
<dbReference type="InterPro" id="IPR002509">
    <property type="entry name" value="NODB_dom"/>
</dbReference>
<keyword evidence="1" id="KW-0479">Metal-binding</keyword>
<sequence>MRKQNKRLGWRLVALAVVLVALGLGVAFVLNRPTAQKNALKAQEAALLKKQYPGTKVQVALKRGQGVFFMAGEKTVPAALKEAAEAALAGLPATAAGKAVVVVASRRKAPLALTSVQAKLQTLYRQHDKLHRRRTSQQLMVTAAGKRATVADLVSDDFGRRALDYAAQTAKAEAADLDQAQLAALMKTPMLAAMTATNFRLDDQALTILTKGGHVAATVPRRKIAPYLLGASAAAPSGKLVALTFDDGPNAQTTPGILKALADHHVKATFFELGTGIVENPALAKSVKAAGHEVGTHTYDHLYLPGLKPAAALDQMYGKNLWTYYHVFKTLPPFIRPPYGAISKANADLVGMPAIQWSVDSQDWKSKNRDAIIARIKATTRPGGIVLMHDIQPAEVAALPAVIAYLKSQGYQFVTVSQLLGQKLLPGHQYFGQGDERVI</sequence>
<evidence type="ECO:0000313" key="4">
    <source>
        <dbReference type="EMBL" id="MFD1392641.1"/>
    </source>
</evidence>
<dbReference type="InterPro" id="IPR011330">
    <property type="entry name" value="Glyco_hydro/deAcase_b/a-brl"/>
</dbReference>
<dbReference type="SUPFAM" id="SSF88713">
    <property type="entry name" value="Glycoside hydrolase/deacetylase"/>
    <property type="match status" value="1"/>
</dbReference>
<organism evidence="4 5">
    <name type="scientific">Lacticaseibacillus jixianensis</name>
    <dbReference type="NCBI Taxonomy" id="2486012"/>
    <lineage>
        <taxon>Bacteria</taxon>
        <taxon>Bacillati</taxon>
        <taxon>Bacillota</taxon>
        <taxon>Bacilli</taxon>
        <taxon>Lactobacillales</taxon>
        <taxon>Lactobacillaceae</taxon>
        <taxon>Lacticaseibacillus</taxon>
    </lineage>
</organism>